<evidence type="ECO:0000313" key="1">
    <source>
        <dbReference type="EMBL" id="KAJ9065255.1"/>
    </source>
</evidence>
<sequence length="473" mass="53620">MNLGNPGKRPLSPNSVLKKRPDRKDQVKIIPWKRKPKVAKNFQAFFSIPIDLDIYSYVGQELEAFDWLITPEMNLWKESNTLSLCCESYSSLLEVAKKLKRALANLVDLKKSPDKKIFVQRINGMQYKVNMVRTHKLFPHALKPSIFLLKSTLKKDLEVVSEDELKGIKAHILKGLLKAKTYSGVVSLKIKIGKLFFNEFPCCGIVDAQKLDLIFQNAAPESEFYSKLSLIPGDEIRLIDLMVEKEPQPLQVKKKYVFVTVINKMSQFSLFYLIKLSVDQHNAILSKEFSFTESHISEASLVSASSPLDLQVCLATMLMVPDKLLSSWVDSLGYSNNGFVCKNTGQFFVLSVVEADTFEGFYENKKLVFGTKKKWSFEYNPTSKDQLNEINLSKDNAPDSSTFFVELQSEELEIGFISKQSKRLGRLAGWDPDRIAESTLIDELIFSAQRLARDLVPSLAPSMMEALVNNSNI</sequence>
<dbReference type="Proteomes" id="UP001165960">
    <property type="component" value="Unassembled WGS sequence"/>
</dbReference>
<comment type="caution">
    <text evidence="1">The sequence shown here is derived from an EMBL/GenBank/DDBJ whole genome shotgun (WGS) entry which is preliminary data.</text>
</comment>
<gene>
    <name evidence="1" type="ORF">DSO57_1021577</name>
</gene>
<evidence type="ECO:0000313" key="2">
    <source>
        <dbReference type="Proteomes" id="UP001165960"/>
    </source>
</evidence>
<protein>
    <submittedName>
        <fullName evidence="1">Uncharacterized protein</fullName>
    </submittedName>
</protein>
<accession>A0ACC2SSH4</accession>
<dbReference type="EMBL" id="QTSX02004365">
    <property type="protein sequence ID" value="KAJ9065255.1"/>
    <property type="molecule type" value="Genomic_DNA"/>
</dbReference>
<proteinExistence type="predicted"/>
<organism evidence="1 2">
    <name type="scientific">Entomophthora muscae</name>
    <dbReference type="NCBI Taxonomy" id="34485"/>
    <lineage>
        <taxon>Eukaryota</taxon>
        <taxon>Fungi</taxon>
        <taxon>Fungi incertae sedis</taxon>
        <taxon>Zoopagomycota</taxon>
        <taxon>Entomophthoromycotina</taxon>
        <taxon>Entomophthoromycetes</taxon>
        <taxon>Entomophthorales</taxon>
        <taxon>Entomophthoraceae</taxon>
        <taxon>Entomophthora</taxon>
    </lineage>
</organism>
<reference evidence="1" key="1">
    <citation type="submission" date="2022-04" db="EMBL/GenBank/DDBJ databases">
        <title>Genome of the entomopathogenic fungus Entomophthora muscae.</title>
        <authorList>
            <person name="Elya C."/>
            <person name="Lovett B.R."/>
            <person name="Lee E."/>
            <person name="Macias A.M."/>
            <person name="Hajek A.E."/>
            <person name="De Bivort B.L."/>
            <person name="Kasson M.T."/>
            <person name="De Fine Licht H.H."/>
            <person name="Stajich J.E."/>
        </authorList>
    </citation>
    <scope>NUCLEOTIDE SEQUENCE</scope>
    <source>
        <strain evidence="1">Berkeley</strain>
    </source>
</reference>
<keyword evidence="2" id="KW-1185">Reference proteome</keyword>
<name>A0ACC2SSH4_9FUNG</name>